<dbReference type="InterPro" id="IPR036180">
    <property type="entry name" value="Gelsolin-like_dom_sf"/>
</dbReference>
<protein>
    <recommendedName>
        <fullName evidence="1">Sec23/Sec24 helical domain-containing protein</fullName>
    </recommendedName>
</protein>
<dbReference type="SUPFAM" id="SSF82754">
    <property type="entry name" value="C-terminal, gelsolin-like domain of Sec23/24"/>
    <property type="match status" value="1"/>
</dbReference>
<dbReference type="SUPFAM" id="SSF81811">
    <property type="entry name" value="Helical domain of Sec23/24"/>
    <property type="match status" value="1"/>
</dbReference>
<proteinExistence type="predicted"/>
<evidence type="ECO:0000259" key="1">
    <source>
        <dbReference type="Pfam" id="PF04815"/>
    </source>
</evidence>
<dbReference type="InterPro" id="IPR029006">
    <property type="entry name" value="ADF-H/Gelsolin-like_dom_sf"/>
</dbReference>
<dbReference type="GO" id="GO:0000149">
    <property type="term" value="F:SNARE binding"/>
    <property type="evidence" value="ECO:0007669"/>
    <property type="project" value="TreeGrafter"/>
</dbReference>
<name>A0A7N2L550_QUELO</name>
<organism evidence="2 3">
    <name type="scientific">Quercus lobata</name>
    <name type="common">Valley oak</name>
    <dbReference type="NCBI Taxonomy" id="97700"/>
    <lineage>
        <taxon>Eukaryota</taxon>
        <taxon>Viridiplantae</taxon>
        <taxon>Streptophyta</taxon>
        <taxon>Embryophyta</taxon>
        <taxon>Tracheophyta</taxon>
        <taxon>Spermatophyta</taxon>
        <taxon>Magnoliopsida</taxon>
        <taxon>eudicotyledons</taxon>
        <taxon>Gunneridae</taxon>
        <taxon>Pentapetalae</taxon>
        <taxon>rosids</taxon>
        <taxon>fabids</taxon>
        <taxon>Fagales</taxon>
        <taxon>Fagaceae</taxon>
        <taxon>Quercus</taxon>
    </lineage>
</organism>
<accession>A0A7N2L550</accession>
<dbReference type="GO" id="GO:0008270">
    <property type="term" value="F:zinc ion binding"/>
    <property type="evidence" value="ECO:0007669"/>
    <property type="project" value="TreeGrafter"/>
</dbReference>
<dbReference type="Proteomes" id="UP000594261">
    <property type="component" value="Chromosome 3"/>
</dbReference>
<dbReference type="GO" id="GO:0030127">
    <property type="term" value="C:COPII vesicle coat"/>
    <property type="evidence" value="ECO:0007669"/>
    <property type="project" value="InterPro"/>
</dbReference>
<evidence type="ECO:0000313" key="3">
    <source>
        <dbReference type="Proteomes" id="UP000594261"/>
    </source>
</evidence>
<dbReference type="Gene3D" id="3.40.20.10">
    <property type="entry name" value="Severin"/>
    <property type="match status" value="1"/>
</dbReference>
<dbReference type="EnsemblPlants" id="QL03p009288:mrna">
    <property type="protein sequence ID" value="QL03p009288:mrna"/>
    <property type="gene ID" value="QL03p009288"/>
</dbReference>
<dbReference type="InterPro" id="IPR050550">
    <property type="entry name" value="SEC23_SEC24_subfamily"/>
</dbReference>
<dbReference type="Gramene" id="QL03p009288:mrna">
    <property type="protein sequence ID" value="QL03p009288:mrna"/>
    <property type="gene ID" value="QL03p009288"/>
</dbReference>
<feature type="domain" description="Sec23/Sec24 helical" evidence="1">
    <location>
        <begin position="4"/>
        <end position="95"/>
    </location>
</feature>
<dbReference type="PANTHER" id="PTHR13803">
    <property type="entry name" value="SEC24-RELATED PROTEIN"/>
    <property type="match status" value="1"/>
</dbReference>
<reference evidence="2 3" key="1">
    <citation type="journal article" date="2016" name="G3 (Bethesda)">
        <title>First Draft Assembly and Annotation of the Genome of a California Endemic Oak Quercus lobata Nee (Fagaceae).</title>
        <authorList>
            <person name="Sork V.L."/>
            <person name="Fitz-Gibbon S.T."/>
            <person name="Puiu D."/>
            <person name="Crepeau M."/>
            <person name="Gugger P.F."/>
            <person name="Sherman R."/>
            <person name="Stevens K."/>
            <person name="Langley C.H."/>
            <person name="Pellegrini M."/>
            <person name="Salzberg S.L."/>
        </authorList>
    </citation>
    <scope>NUCLEOTIDE SEQUENCE [LARGE SCALE GENOMIC DNA]</scope>
    <source>
        <strain evidence="2 3">cv. SW786</strain>
    </source>
</reference>
<dbReference type="GO" id="GO:0090110">
    <property type="term" value="P:COPII-coated vesicle cargo loading"/>
    <property type="evidence" value="ECO:0007669"/>
    <property type="project" value="TreeGrafter"/>
</dbReference>
<dbReference type="InterPro" id="IPR036175">
    <property type="entry name" value="Sec23/24_helical_dom_sf"/>
</dbReference>
<dbReference type="InParanoid" id="A0A7N2L550"/>
<sequence>MFLAIEKTLSSKLEDARNSVQLRIVKALKEYRNLYAVQHCLGDRIIFPESLKFLPLYGLALCRSTPLRGGYADAPLDECCSAGYTMMTLPVKKLLKLLYPSLIRQESRDEYLLKASAQVDDFKNLEKRLPLAAENLVSRGLHLYDDGFRFNIWFGRALSPDVAMNLLGADFAAELSKVFFYRWSLCPVASATGHVAMQTRVQWPLDTSHSLLLPPSVPQFESKHVTPSERDNEMSRKLIGILKNLEKVTLHIIMCHLIGFYKYTGKFSKIHSIPSSAIFVIYRGLNMLVLCLIHTLMERFIQSAPPLKFQNGSLKVAMLHQSVTLKELGWFFAIEKLNISFVGARYSLVTGTIFIN</sequence>
<dbReference type="GO" id="GO:0070971">
    <property type="term" value="C:endoplasmic reticulum exit site"/>
    <property type="evidence" value="ECO:0007669"/>
    <property type="project" value="TreeGrafter"/>
</dbReference>
<dbReference type="AlphaFoldDB" id="A0A7N2L550"/>
<dbReference type="Gene3D" id="1.20.120.730">
    <property type="entry name" value="Sec23/Sec24 helical domain"/>
    <property type="match status" value="1"/>
</dbReference>
<dbReference type="Pfam" id="PF04815">
    <property type="entry name" value="Sec23_helical"/>
    <property type="match status" value="1"/>
</dbReference>
<dbReference type="InterPro" id="IPR006900">
    <property type="entry name" value="Sec23/24_helical_dom"/>
</dbReference>
<dbReference type="PANTHER" id="PTHR13803:SF39">
    <property type="entry name" value="SECRETORY 24AB, ISOFORM A"/>
    <property type="match status" value="1"/>
</dbReference>
<keyword evidence="3" id="KW-1185">Reference proteome</keyword>
<evidence type="ECO:0000313" key="2">
    <source>
        <dbReference type="EnsemblPlants" id="QL03p009288:mrna"/>
    </source>
</evidence>
<reference evidence="2" key="2">
    <citation type="submission" date="2021-01" db="UniProtKB">
        <authorList>
            <consortium name="EnsemblPlants"/>
        </authorList>
    </citation>
    <scope>IDENTIFICATION</scope>
</reference>
<dbReference type="EMBL" id="LRBV02000003">
    <property type="status" value="NOT_ANNOTATED_CDS"/>
    <property type="molecule type" value="Genomic_DNA"/>
</dbReference>
<dbReference type="GO" id="GO:0006886">
    <property type="term" value="P:intracellular protein transport"/>
    <property type="evidence" value="ECO:0007669"/>
    <property type="project" value="InterPro"/>
</dbReference>